<dbReference type="RefSeq" id="WP_008400103.1">
    <property type="nucleotide sequence ID" value="NZ_JACOOX010000002.1"/>
</dbReference>
<dbReference type="InterPro" id="IPR000891">
    <property type="entry name" value="PYR_CT"/>
</dbReference>
<dbReference type="Gene3D" id="3.20.20.70">
    <property type="entry name" value="Aldolase class I"/>
    <property type="match status" value="1"/>
</dbReference>
<dbReference type="CDD" id="cd07944">
    <property type="entry name" value="DRE_TIM_HOA_like"/>
    <property type="match status" value="1"/>
</dbReference>
<dbReference type="SUPFAM" id="SSF51569">
    <property type="entry name" value="Aldolase"/>
    <property type="match status" value="1"/>
</dbReference>
<dbReference type="Proteomes" id="UP000615234">
    <property type="component" value="Unassembled WGS sequence"/>
</dbReference>
<comment type="caution">
    <text evidence="3">The sequence shown here is derived from an EMBL/GenBank/DDBJ whole genome shotgun (WGS) entry which is preliminary data.</text>
</comment>
<evidence type="ECO:0000256" key="1">
    <source>
        <dbReference type="ARBA" id="ARBA00023211"/>
    </source>
</evidence>
<dbReference type="GO" id="GO:0003852">
    <property type="term" value="F:2-isopropylmalate synthase activity"/>
    <property type="evidence" value="ECO:0007669"/>
    <property type="project" value="TreeGrafter"/>
</dbReference>
<protein>
    <submittedName>
        <fullName evidence="3">Aldolase catalytic domain-containing protein</fullName>
    </submittedName>
</protein>
<reference evidence="3 4" key="1">
    <citation type="submission" date="2020-08" db="EMBL/GenBank/DDBJ databases">
        <title>Genome public.</title>
        <authorList>
            <person name="Liu C."/>
            <person name="Sun Q."/>
        </authorList>
    </citation>
    <scope>NUCLEOTIDE SEQUENCE [LARGE SCALE GENOMIC DNA]</scope>
    <source>
        <strain evidence="3 4">NSJ-10</strain>
    </source>
</reference>
<dbReference type="InterPro" id="IPR013785">
    <property type="entry name" value="Aldolase_TIM"/>
</dbReference>
<dbReference type="EMBL" id="JACOOX010000002">
    <property type="protein sequence ID" value="MBC5662105.1"/>
    <property type="molecule type" value="Genomic_DNA"/>
</dbReference>
<evidence type="ECO:0000259" key="2">
    <source>
        <dbReference type="PROSITE" id="PS50991"/>
    </source>
</evidence>
<feature type="domain" description="Pyruvate carboxyltransferase" evidence="2">
    <location>
        <begin position="13"/>
        <end position="269"/>
    </location>
</feature>
<keyword evidence="1" id="KW-0464">Manganese</keyword>
<gene>
    <name evidence="3" type="ORF">H8S09_04220</name>
</gene>
<sequence>MIGGDMITYRPDIQVLDATIRDGGLVNDFYFTDEFVKALYEANLKAGVDYMEFGYKASKEMFDVEKFGKWKFCDEEAIRSIVGENNTEMKISVMADVGRCDYKTDIIDRADSVIDMIRVATYINTMPAAIEMIEDAHAKGYETTCNIMAISKDQESEIDIALEMLGKSNVDGIYIVDSYGSLYPEQIQRLTQKYVAVGEKYGKKIGIHAHDNMKMAYANTVEAMRHGASMLDGTVSSMGRGAGNCAMELLLGFLRNPKYNLYHILKFIERYMVPLKEKGDAVWGYDVPYMLTGMLNQHPREAIDFIKQGKHEYADMYSYLLYRE</sequence>
<evidence type="ECO:0000313" key="4">
    <source>
        <dbReference type="Proteomes" id="UP000615234"/>
    </source>
</evidence>
<dbReference type="InterPro" id="IPR050073">
    <property type="entry name" value="2-IPM_HCS-like"/>
</dbReference>
<dbReference type="GO" id="GO:0009098">
    <property type="term" value="P:L-leucine biosynthetic process"/>
    <property type="evidence" value="ECO:0007669"/>
    <property type="project" value="TreeGrafter"/>
</dbReference>
<dbReference type="PANTHER" id="PTHR10277">
    <property type="entry name" value="HOMOCITRATE SYNTHASE-RELATED"/>
    <property type="match status" value="1"/>
</dbReference>
<dbReference type="PROSITE" id="PS50991">
    <property type="entry name" value="PYR_CT"/>
    <property type="match status" value="1"/>
</dbReference>
<dbReference type="AlphaFoldDB" id="A0A8I0ANL3"/>
<accession>A0A8I0ANL3</accession>
<organism evidence="3 4">
    <name type="scientific">Coprococcus hominis</name>
    <name type="common">ex Liu et al. 2022</name>
    <dbReference type="NCBI Taxonomy" id="2763039"/>
    <lineage>
        <taxon>Bacteria</taxon>
        <taxon>Bacillati</taxon>
        <taxon>Bacillota</taxon>
        <taxon>Clostridia</taxon>
        <taxon>Lachnospirales</taxon>
        <taxon>Lachnospiraceae</taxon>
        <taxon>Coprococcus</taxon>
    </lineage>
</organism>
<name>A0A8I0ANL3_9FIRM</name>
<proteinExistence type="predicted"/>
<keyword evidence="4" id="KW-1185">Reference proteome</keyword>
<evidence type="ECO:0000313" key="3">
    <source>
        <dbReference type="EMBL" id="MBC5662105.1"/>
    </source>
</evidence>
<dbReference type="Pfam" id="PF00682">
    <property type="entry name" value="HMGL-like"/>
    <property type="match status" value="1"/>
</dbReference>
<dbReference type="PANTHER" id="PTHR10277:SF9">
    <property type="entry name" value="2-ISOPROPYLMALATE SYNTHASE 1, CHLOROPLASTIC-RELATED"/>
    <property type="match status" value="1"/>
</dbReference>